<feature type="transmembrane region" description="Helical" evidence="1">
    <location>
        <begin position="104"/>
        <end position="126"/>
    </location>
</feature>
<proteinExistence type="predicted"/>
<feature type="transmembrane region" description="Helical" evidence="1">
    <location>
        <begin position="38"/>
        <end position="56"/>
    </location>
</feature>
<organism evidence="2 3">
    <name type="scientific">Candidatus Niyogibacteria bacterium CG10_big_fil_rev_8_21_14_0_10_42_19</name>
    <dbReference type="NCBI Taxonomy" id="1974725"/>
    <lineage>
        <taxon>Bacteria</taxon>
        <taxon>Candidatus Niyogiibacteriota</taxon>
    </lineage>
</organism>
<feature type="transmembrane region" description="Helical" evidence="1">
    <location>
        <begin position="230"/>
        <end position="250"/>
    </location>
</feature>
<dbReference type="EMBL" id="PFCN01000017">
    <property type="protein sequence ID" value="PIR70462.1"/>
    <property type="molecule type" value="Genomic_DNA"/>
</dbReference>
<evidence type="ECO:0000313" key="2">
    <source>
        <dbReference type="EMBL" id="PIR70462.1"/>
    </source>
</evidence>
<feature type="transmembrane region" description="Helical" evidence="1">
    <location>
        <begin position="191"/>
        <end position="209"/>
    </location>
</feature>
<keyword evidence="1" id="KW-0472">Membrane</keyword>
<feature type="transmembrane region" description="Helical" evidence="1">
    <location>
        <begin position="68"/>
        <end position="92"/>
    </location>
</feature>
<feature type="transmembrane region" description="Helical" evidence="1">
    <location>
        <begin position="262"/>
        <end position="280"/>
    </location>
</feature>
<keyword evidence="1" id="KW-0812">Transmembrane</keyword>
<evidence type="ECO:0008006" key="4">
    <source>
        <dbReference type="Google" id="ProtNLM"/>
    </source>
</evidence>
<name>A0A2H0TG00_9BACT</name>
<keyword evidence="1" id="KW-1133">Transmembrane helix</keyword>
<dbReference type="Proteomes" id="UP000229383">
    <property type="component" value="Unassembled WGS sequence"/>
</dbReference>
<reference evidence="3" key="1">
    <citation type="submission" date="2017-09" db="EMBL/GenBank/DDBJ databases">
        <title>Depth-based differentiation of microbial function through sediment-hosted aquifers and enrichment of novel symbionts in the deep terrestrial subsurface.</title>
        <authorList>
            <person name="Probst A.J."/>
            <person name="Ladd B."/>
            <person name="Jarett J.K."/>
            <person name="Geller-Mcgrath D.E."/>
            <person name="Sieber C.M.K."/>
            <person name="Emerson J.B."/>
            <person name="Anantharaman K."/>
            <person name="Thomas B.C."/>
            <person name="Malmstrom R."/>
            <person name="Stieglmeier M."/>
            <person name="Klingl A."/>
            <person name="Woyke T."/>
            <person name="Ryan C.M."/>
            <person name="Banfield J.F."/>
        </authorList>
    </citation>
    <scope>NUCLEOTIDE SEQUENCE [LARGE SCALE GENOMIC DNA]</scope>
</reference>
<dbReference type="AlphaFoldDB" id="A0A2H0TG00"/>
<dbReference type="InterPro" id="IPR037185">
    <property type="entry name" value="EmrE-like"/>
</dbReference>
<accession>A0A2H0TG00</accession>
<protein>
    <recommendedName>
        <fullName evidence="4">EamA domain-containing protein</fullName>
    </recommendedName>
</protein>
<evidence type="ECO:0000256" key="1">
    <source>
        <dbReference type="SAM" id="Phobius"/>
    </source>
</evidence>
<evidence type="ECO:0000313" key="3">
    <source>
        <dbReference type="Proteomes" id="UP000229383"/>
    </source>
</evidence>
<feature type="transmembrane region" description="Helical" evidence="1">
    <location>
        <begin position="292"/>
        <end position="308"/>
    </location>
</feature>
<dbReference type="SUPFAM" id="SSF103481">
    <property type="entry name" value="Multidrug resistance efflux transporter EmrE"/>
    <property type="match status" value="1"/>
</dbReference>
<feature type="transmembrane region" description="Helical" evidence="1">
    <location>
        <begin position="161"/>
        <end position="179"/>
    </location>
</feature>
<feature type="transmembrane region" description="Helical" evidence="1">
    <location>
        <begin position="132"/>
        <end position="149"/>
    </location>
</feature>
<sequence>MPLWIPITVIAYFLNGLAEIVDKVLLSKRIADSVSYTFYSGLLSLGVLVLVPFACLEEGAVCVAFFPILPAGVILLALFSGVALLAALYFLYEAIRISDVSRAVPLIGAISPFFILAMSVFISGDVLLPNEFTALLFFVVGGIFLSFGPSKKEIFNFNSRLIFLTLFAAFFFAVTFFLAKEVFKAAPFISGYVWTRLGSFFAVVFMIVIPSIRRKILKISFKAPVNSFPILVSNKVVGAAGFVLLNYAIALGPVSVVNAMRGVEYLFLFIVTAVISLFSPSILKESLDYRTLLGKGAGIIFIGAGFLFL</sequence>
<feature type="transmembrane region" description="Helical" evidence="1">
    <location>
        <begin position="6"/>
        <end position="26"/>
    </location>
</feature>
<comment type="caution">
    <text evidence="2">The sequence shown here is derived from an EMBL/GenBank/DDBJ whole genome shotgun (WGS) entry which is preliminary data.</text>
</comment>
<gene>
    <name evidence="2" type="ORF">COU46_01475</name>
</gene>